<reference evidence="2" key="1">
    <citation type="journal article" date="2022" name="Mol. Ecol. Resour.">
        <title>The genomes of chicory, endive, great burdock and yacon provide insights into Asteraceae palaeo-polyploidization history and plant inulin production.</title>
        <authorList>
            <person name="Fan W."/>
            <person name="Wang S."/>
            <person name="Wang H."/>
            <person name="Wang A."/>
            <person name="Jiang F."/>
            <person name="Liu H."/>
            <person name="Zhao H."/>
            <person name="Xu D."/>
            <person name="Zhang Y."/>
        </authorList>
    </citation>
    <scope>NUCLEOTIDE SEQUENCE [LARGE SCALE GENOMIC DNA]</scope>
    <source>
        <strain evidence="2">cv. Yunnan</strain>
    </source>
</reference>
<protein>
    <submittedName>
        <fullName evidence="1">Uncharacterized protein</fullName>
    </submittedName>
</protein>
<comment type="caution">
    <text evidence="1">The sequence shown here is derived from an EMBL/GenBank/DDBJ whole genome shotgun (WGS) entry which is preliminary data.</text>
</comment>
<evidence type="ECO:0000313" key="2">
    <source>
        <dbReference type="Proteomes" id="UP001056120"/>
    </source>
</evidence>
<accession>A0ACB9JSQ0</accession>
<name>A0ACB9JSQ0_9ASTR</name>
<reference evidence="1 2" key="2">
    <citation type="journal article" date="2022" name="Mol. Ecol. Resour.">
        <title>The genomes of chicory, endive, great burdock and yacon provide insights into Asteraceae paleo-polyploidization history and plant inulin production.</title>
        <authorList>
            <person name="Fan W."/>
            <person name="Wang S."/>
            <person name="Wang H."/>
            <person name="Wang A."/>
            <person name="Jiang F."/>
            <person name="Liu H."/>
            <person name="Zhao H."/>
            <person name="Xu D."/>
            <person name="Zhang Y."/>
        </authorList>
    </citation>
    <scope>NUCLEOTIDE SEQUENCE [LARGE SCALE GENOMIC DNA]</scope>
    <source>
        <strain evidence="2">cv. Yunnan</strain>
        <tissue evidence="1">Leaves</tissue>
    </source>
</reference>
<proteinExistence type="predicted"/>
<evidence type="ECO:0000313" key="1">
    <source>
        <dbReference type="EMBL" id="KAI3822934.1"/>
    </source>
</evidence>
<sequence>MINSVSCLPSAAPSGLKSLREKELAILRGEGVSDKPREKKDRIYDYDSLTTKNKSTNTPSPSPSPSPSPLKILPFHPSSPLSIWWNTFLHKRLFGLRFQENVWW</sequence>
<gene>
    <name evidence="1" type="ORF">L1987_10535</name>
</gene>
<dbReference type="EMBL" id="CM042020">
    <property type="protein sequence ID" value="KAI3822934.1"/>
    <property type="molecule type" value="Genomic_DNA"/>
</dbReference>
<organism evidence="1 2">
    <name type="scientific">Smallanthus sonchifolius</name>
    <dbReference type="NCBI Taxonomy" id="185202"/>
    <lineage>
        <taxon>Eukaryota</taxon>
        <taxon>Viridiplantae</taxon>
        <taxon>Streptophyta</taxon>
        <taxon>Embryophyta</taxon>
        <taxon>Tracheophyta</taxon>
        <taxon>Spermatophyta</taxon>
        <taxon>Magnoliopsida</taxon>
        <taxon>eudicotyledons</taxon>
        <taxon>Gunneridae</taxon>
        <taxon>Pentapetalae</taxon>
        <taxon>asterids</taxon>
        <taxon>campanulids</taxon>
        <taxon>Asterales</taxon>
        <taxon>Asteraceae</taxon>
        <taxon>Asteroideae</taxon>
        <taxon>Heliantheae alliance</taxon>
        <taxon>Millerieae</taxon>
        <taxon>Smallanthus</taxon>
    </lineage>
</organism>
<dbReference type="Proteomes" id="UP001056120">
    <property type="component" value="Linkage Group LG03"/>
</dbReference>
<keyword evidence="2" id="KW-1185">Reference proteome</keyword>